<dbReference type="GO" id="GO:0005198">
    <property type="term" value="F:structural molecule activity"/>
    <property type="evidence" value="ECO:0007669"/>
    <property type="project" value="TreeGrafter"/>
</dbReference>
<sequence length="383" mass="43845">MAALQYLDSLRSAHPELSEWYNSLADLYERKLWHQLTQKLEQFVALAAGDALIQLYHNFITDFETKINLLKLAQFAVIVSRQYEEKEAAITYLEGVIEKIRATKEMRIEEPILYIKMQIAVLKLEQGNQKECKVLLDDGKTTLDSMTDIDPSVYASFYWVSSQYYKSRQEFGEFYKSTLLYLAYTSVESLSESFKLDLAFDLSLSALLGDNIYNFGELLAHPIIQCFLGTKVEWLYYILQAFNSGDLVRYQELCQVHGAALNAQPALVQNEKKLLEKINILCLMEIIFSRPSEERTIPLVVIAERTKLSVEDVEYLLMKSLSVHLIEGIIDQVEGTVHVSWVQPRVLGIPQIKSLRDRLDSWLGKVHTALLSVEAETPDLVVS</sequence>
<dbReference type="FunFam" id="1.25.40.570:FF:000024">
    <property type="entry name" value="26S proteasome non-ATPase regulatory subunit 13 homolog B"/>
    <property type="match status" value="1"/>
</dbReference>
<dbReference type="InterPro" id="IPR036390">
    <property type="entry name" value="WH_DNA-bd_sf"/>
</dbReference>
<protein>
    <recommendedName>
        <fullName evidence="6">PCI domain-containing protein</fullName>
    </recommendedName>
</protein>
<evidence type="ECO:0000259" key="6">
    <source>
        <dbReference type="PROSITE" id="PS50250"/>
    </source>
</evidence>
<evidence type="ECO:0000256" key="1">
    <source>
        <dbReference type="ARBA" id="ARBA00002187"/>
    </source>
</evidence>
<keyword evidence="4" id="KW-0007">Acetylation</keyword>
<dbReference type="GO" id="GO:0005829">
    <property type="term" value="C:cytosol"/>
    <property type="evidence" value="ECO:0007669"/>
    <property type="project" value="TreeGrafter"/>
</dbReference>
<dbReference type="OMA" id="ANKRTIT"/>
<evidence type="ECO:0000256" key="2">
    <source>
        <dbReference type="ARBA" id="ARBA00006207"/>
    </source>
</evidence>
<organism evidence="7 8">
    <name type="scientific">Kalanchoe fedtschenkoi</name>
    <name type="common">Lavender scallops</name>
    <name type="synonym">South American air plant</name>
    <dbReference type="NCBI Taxonomy" id="63787"/>
    <lineage>
        <taxon>Eukaryota</taxon>
        <taxon>Viridiplantae</taxon>
        <taxon>Streptophyta</taxon>
        <taxon>Embryophyta</taxon>
        <taxon>Tracheophyta</taxon>
        <taxon>Spermatophyta</taxon>
        <taxon>Magnoliopsida</taxon>
        <taxon>eudicotyledons</taxon>
        <taxon>Gunneridae</taxon>
        <taxon>Pentapetalae</taxon>
        <taxon>Saxifragales</taxon>
        <taxon>Crassulaceae</taxon>
        <taxon>Kalanchoe</taxon>
    </lineage>
</organism>
<dbReference type="SMART" id="SM00088">
    <property type="entry name" value="PINT"/>
    <property type="match status" value="1"/>
</dbReference>
<dbReference type="GO" id="GO:0006511">
    <property type="term" value="P:ubiquitin-dependent protein catabolic process"/>
    <property type="evidence" value="ECO:0007669"/>
    <property type="project" value="TreeGrafter"/>
</dbReference>
<keyword evidence="3" id="KW-0647">Proteasome</keyword>
<dbReference type="Gramene" id="Kaladp0098s0018.1.v1.1">
    <property type="protein sequence ID" value="Kaladp0098s0018.1.v1.1"/>
    <property type="gene ID" value="Kaladp0098s0018.v1.1"/>
</dbReference>
<comment type="similarity">
    <text evidence="2">Belongs to the proteasome subunit S11 family.</text>
</comment>
<comment type="function">
    <text evidence="1">Acts as a regulatory subunit of the 26S proteasome which is involved in the ATP-dependent degradation of ubiquitinated proteins.</text>
</comment>
<dbReference type="PROSITE" id="PS50250">
    <property type="entry name" value="PCI"/>
    <property type="match status" value="1"/>
</dbReference>
<feature type="domain" description="PCI" evidence="6">
    <location>
        <begin position="170"/>
        <end position="344"/>
    </location>
</feature>
<dbReference type="Pfam" id="PF22037">
    <property type="entry name" value="PSD13_N"/>
    <property type="match status" value="1"/>
</dbReference>
<dbReference type="Pfam" id="PF01399">
    <property type="entry name" value="PCI"/>
    <property type="match status" value="1"/>
</dbReference>
<comment type="subunit">
    <text evidence="5">Component of the 19S regulatory particle (RP/PA700) lid subcomplex of the 26S proteasome. The 26S proteasome is composed of a core protease (CP), known as the 20S proteasome, capped at one or both ends by the 19S regulatory particle (RP/PA700). The RP/PA700 complex is composed of at least 17 different subunits in two subcomplexes, the base and the lid, which form the portions proximal and distal to the 20S proteolytic core, respectively.</text>
</comment>
<reference evidence="7" key="1">
    <citation type="submission" date="2021-01" db="UniProtKB">
        <authorList>
            <consortium name="EnsemblPlants"/>
        </authorList>
    </citation>
    <scope>IDENTIFICATION</scope>
</reference>
<dbReference type="PANTHER" id="PTHR10539">
    <property type="entry name" value="26S PROTEASOME NON-ATPASE REGULATORY SUBUNIT 13"/>
    <property type="match status" value="1"/>
</dbReference>
<accession>A0A7N0V452</accession>
<keyword evidence="8" id="KW-1185">Reference proteome</keyword>
<dbReference type="PANTHER" id="PTHR10539:SF0">
    <property type="entry name" value="26S PROTEASOME NON-ATPASE REGULATORY SUBUNIT 13"/>
    <property type="match status" value="1"/>
</dbReference>
<dbReference type="EnsemblPlants" id="Kaladp0098s0018.1.v1.1">
    <property type="protein sequence ID" value="Kaladp0098s0018.1.v1.1"/>
    <property type="gene ID" value="Kaladp0098s0018.v1.1"/>
</dbReference>
<dbReference type="InterPro" id="IPR035298">
    <property type="entry name" value="PSMD13"/>
</dbReference>
<dbReference type="InterPro" id="IPR054179">
    <property type="entry name" value="PSD13_N"/>
</dbReference>
<dbReference type="SUPFAM" id="SSF46785">
    <property type="entry name" value="Winged helix' DNA-binding domain"/>
    <property type="match status" value="1"/>
</dbReference>
<dbReference type="GO" id="GO:0008541">
    <property type="term" value="C:proteasome regulatory particle, lid subcomplex"/>
    <property type="evidence" value="ECO:0007669"/>
    <property type="project" value="TreeGrafter"/>
</dbReference>
<proteinExistence type="inferred from homology"/>
<evidence type="ECO:0000313" key="7">
    <source>
        <dbReference type="EnsemblPlants" id="Kaladp0098s0018.1.v1.1"/>
    </source>
</evidence>
<dbReference type="AlphaFoldDB" id="A0A7N0V452"/>
<name>A0A7N0V452_KALFE</name>
<evidence type="ECO:0000256" key="3">
    <source>
        <dbReference type="ARBA" id="ARBA00022942"/>
    </source>
</evidence>
<dbReference type="Proteomes" id="UP000594263">
    <property type="component" value="Unplaced"/>
</dbReference>
<evidence type="ECO:0000256" key="5">
    <source>
        <dbReference type="ARBA" id="ARBA00064920"/>
    </source>
</evidence>
<dbReference type="InterPro" id="IPR000717">
    <property type="entry name" value="PCI_dom"/>
</dbReference>
<evidence type="ECO:0000256" key="4">
    <source>
        <dbReference type="ARBA" id="ARBA00022990"/>
    </source>
</evidence>
<evidence type="ECO:0000313" key="8">
    <source>
        <dbReference type="Proteomes" id="UP000594263"/>
    </source>
</evidence>
<dbReference type="GO" id="GO:0005634">
    <property type="term" value="C:nucleus"/>
    <property type="evidence" value="ECO:0007669"/>
    <property type="project" value="TreeGrafter"/>
</dbReference>